<keyword evidence="4 6" id="KW-1133">Transmembrane helix</keyword>
<dbReference type="OrthoDB" id="9780716at2"/>
<dbReference type="eggNOG" id="COG0795">
    <property type="taxonomic scope" value="Bacteria"/>
</dbReference>
<evidence type="ECO:0000256" key="6">
    <source>
        <dbReference type="SAM" id="Phobius"/>
    </source>
</evidence>
<dbReference type="RefSeq" id="WP_012374240.1">
    <property type="nucleotide sequence ID" value="NC_010571.1"/>
</dbReference>
<accession>B1ZS26</accession>
<dbReference type="InterPro" id="IPR005495">
    <property type="entry name" value="LptG/LptF_permease"/>
</dbReference>
<keyword evidence="8" id="KW-1185">Reference proteome</keyword>
<evidence type="ECO:0000256" key="1">
    <source>
        <dbReference type="ARBA" id="ARBA00004651"/>
    </source>
</evidence>
<keyword evidence="2" id="KW-1003">Cell membrane</keyword>
<feature type="transmembrane region" description="Helical" evidence="6">
    <location>
        <begin position="100"/>
        <end position="120"/>
    </location>
</feature>
<evidence type="ECO:0000313" key="8">
    <source>
        <dbReference type="Proteomes" id="UP000007013"/>
    </source>
</evidence>
<dbReference type="AlphaFoldDB" id="B1ZS26"/>
<evidence type="ECO:0000256" key="2">
    <source>
        <dbReference type="ARBA" id="ARBA00022475"/>
    </source>
</evidence>
<feature type="transmembrane region" description="Helical" evidence="6">
    <location>
        <begin position="12"/>
        <end position="29"/>
    </location>
</feature>
<evidence type="ECO:0000256" key="5">
    <source>
        <dbReference type="ARBA" id="ARBA00023136"/>
    </source>
</evidence>
<feature type="transmembrane region" description="Helical" evidence="6">
    <location>
        <begin position="302"/>
        <end position="320"/>
    </location>
</feature>
<dbReference type="Proteomes" id="UP000007013">
    <property type="component" value="Chromosome"/>
</dbReference>
<dbReference type="GO" id="GO:0043190">
    <property type="term" value="C:ATP-binding cassette (ABC) transporter complex"/>
    <property type="evidence" value="ECO:0007669"/>
    <property type="project" value="TreeGrafter"/>
</dbReference>
<dbReference type="KEGG" id="ote:Oter_1417"/>
<dbReference type="HOGENOM" id="CLU_028799_3_0_0"/>
<protein>
    <submittedName>
        <fullName evidence="7">Permease YjgP/YjgQ family protein</fullName>
    </submittedName>
</protein>
<dbReference type="Pfam" id="PF03739">
    <property type="entry name" value="LptF_LptG"/>
    <property type="match status" value="1"/>
</dbReference>
<keyword evidence="3 6" id="KW-0812">Transmembrane</keyword>
<gene>
    <name evidence="7" type="ordered locus">Oter_1417</name>
</gene>
<comment type="subcellular location">
    <subcellularLocation>
        <location evidence="1">Cell membrane</location>
        <topology evidence="1">Multi-pass membrane protein</topology>
    </subcellularLocation>
</comment>
<evidence type="ECO:0000256" key="4">
    <source>
        <dbReference type="ARBA" id="ARBA00022989"/>
    </source>
</evidence>
<proteinExistence type="predicted"/>
<evidence type="ECO:0000313" key="7">
    <source>
        <dbReference type="EMBL" id="ACB74702.1"/>
    </source>
</evidence>
<reference evidence="7 8" key="1">
    <citation type="journal article" date="2011" name="J. Bacteriol.">
        <title>Genome sequence of the verrucomicrobium Opitutus terrae PB90-1, an abundant inhabitant of rice paddy soil ecosystems.</title>
        <authorList>
            <person name="van Passel M.W."/>
            <person name="Kant R."/>
            <person name="Palva A."/>
            <person name="Copeland A."/>
            <person name="Lucas S."/>
            <person name="Lapidus A."/>
            <person name="Glavina del Rio T."/>
            <person name="Pitluck S."/>
            <person name="Goltsman E."/>
            <person name="Clum A."/>
            <person name="Sun H."/>
            <person name="Schmutz J."/>
            <person name="Larimer F.W."/>
            <person name="Land M.L."/>
            <person name="Hauser L."/>
            <person name="Kyrpides N."/>
            <person name="Mikhailova N."/>
            <person name="Richardson P.P."/>
            <person name="Janssen P.H."/>
            <person name="de Vos W.M."/>
            <person name="Smidt H."/>
        </authorList>
    </citation>
    <scope>NUCLEOTIDE SEQUENCE [LARGE SCALE GENOMIC DNA]</scope>
    <source>
        <strain evidence="8">DSM 11246 / JCM 15787 / PB90-1</strain>
    </source>
</reference>
<dbReference type="GO" id="GO:0015920">
    <property type="term" value="P:lipopolysaccharide transport"/>
    <property type="evidence" value="ECO:0007669"/>
    <property type="project" value="TreeGrafter"/>
</dbReference>
<evidence type="ECO:0000256" key="3">
    <source>
        <dbReference type="ARBA" id="ARBA00022692"/>
    </source>
</evidence>
<keyword evidence="5 6" id="KW-0472">Membrane</keyword>
<feature type="transmembrane region" description="Helical" evidence="6">
    <location>
        <begin position="332"/>
        <end position="351"/>
    </location>
</feature>
<feature type="transmembrane region" description="Helical" evidence="6">
    <location>
        <begin position="61"/>
        <end position="79"/>
    </location>
</feature>
<sequence length="384" mass="43058">MNLLDRYLFKSVLFTCAAAVALFTFIVLVPNVLRDMLAYVLTGQLSLLVFARLVFTLLPLALSYALPMGMLTGVLLTLGRLSADSEVTAMRAVGLSIPRIVRPILLLAAMGSALGIYLNFESMPRARVEYERGFAAAIQANPLNLIVPKTFIRSFPGYVVYVGEKQGGIMRDFWLWELDAEGRVERFVRAASGRFDYDEPNNSLMLTLTQAKVESRAKENPERFEKPQLVASLGQWGPIQLSLNRFFGRNAGIRMKQEWMTYGQLQAEGERLAAQPLPADAAEAKQARRTRMKLAIVFHDKINTALAVFSLALIGVPLGIKVSRRETSANFAVAVGITLVYYLMTVVIKVLDRHPEYRPDLLLWLPNFILIGFGLWLMARIERR</sequence>
<name>B1ZS26_OPITP</name>
<dbReference type="EMBL" id="CP001032">
    <property type="protein sequence ID" value="ACB74702.1"/>
    <property type="molecule type" value="Genomic_DNA"/>
</dbReference>
<organism evidence="7 8">
    <name type="scientific">Opitutus terrae (strain DSM 11246 / JCM 15787 / PB90-1)</name>
    <dbReference type="NCBI Taxonomy" id="452637"/>
    <lineage>
        <taxon>Bacteria</taxon>
        <taxon>Pseudomonadati</taxon>
        <taxon>Verrucomicrobiota</taxon>
        <taxon>Opitutia</taxon>
        <taxon>Opitutales</taxon>
        <taxon>Opitutaceae</taxon>
        <taxon>Opitutus</taxon>
    </lineage>
</organism>
<feature type="transmembrane region" description="Helical" evidence="6">
    <location>
        <begin position="363"/>
        <end position="379"/>
    </location>
</feature>
<dbReference type="PANTHER" id="PTHR33529">
    <property type="entry name" value="SLR0882 PROTEIN-RELATED"/>
    <property type="match status" value="1"/>
</dbReference>
<dbReference type="PANTHER" id="PTHR33529:SF6">
    <property type="entry name" value="YJGP_YJGQ FAMILY PERMEASE"/>
    <property type="match status" value="1"/>
</dbReference>
<dbReference type="STRING" id="452637.Oter_1417"/>